<evidence type="ECO:0000256" key="1">
    <source>
        <dbReference type="SAM" id="MobiDB-lite"/>
    </source>
</evidence>
<feature type="compositionally biased region" description="Polar residues" evidence="1">
    <location>
        <begin position="367"/>
        <end position="380"/>
    </location>
</feature>
<feature type="compositionally biased region" description="Basic and acidic residues" evidence="1">
    <location>
        <begin position="320"/>
        <end position="344"/>
    </location>
</feature>
<feature type="compositionally biased region" description="Low complexity" evidence="1">
    <location>
        <begin position="180"/>
        <end position="195"/>
    </location>
</feature>
<feature type="region of interest" description="Disordered" evidence="1">
    <location>
        <begin position="1"/>
        <end position="142"/>
    </location>
</feature>
<dbReference type="EMBL" id="UGQY01000006">
    <property type="protein sequence ID" value="SUA31533.1"/>
    <property type="molecule type" value="Genomic_DNA"/>
</dbReference>
<feature type="region of interest" description="Disordered" evidence="1">
    <location>
        <begin position="161"/>
        <end position="380"/>
    </location>
</feature>
<feature type="compositionally biased region" description="Basic and acidic residues" evidence="1">
    <location>
        <begin position="224"/>
        <end position="233"/>
    </location>
</feature>
<feature type="compositionally biased region" description="Polar residues" evidence="1">
    <location>
        <begin position="266"/>
        <end position="275"/>
    </location>
</feature>
<protein>
    <submittedName>
        <fullName evidence="2">Uncharacterized protein</fullName>
    </submittedName>
</protein>
<dbReference type="AlphaFoldDB" id="A0A378WF85"/>
<proteinExistence type="predicted"/>
<sequence length="380" mass="41192">MAEHEPPPAERGGPTRPPWLAGEQPDSGQRRRPRRSKPSAEPEPSPPPSHAAEPIPPDVIKRVRVTSRLPAIERRMRAEQSDNLDSDAHYREPDGTPRWRAAPPQLRREDLDQDAGAQRTSGRSRHAAAESADHLGFSPEDPVEPLLDEVAEAYKDSVPVVSDVYCPPDDEPFVAEDVTPPSESPDAPAAPNAVDDVPEAAEESNFSAAPLGAVVPDVSAGRPSDADHTREAVLDETPSVTASPVSDDWPAALQPTTPQDVPPTGTEVSNESLPNWSDLDSPYSDQPNRGRHHLTDTPPATDPEADAAAPSGHDPLPWTAEREHHGNTDNVVSDHDQVREEHAAQKSAQHPNPRTPPTTRKPAMNRNPMTSTLAQNNSWR</sequence>
<evidence type="ECO:0000313" key="2">
    <source>
        <dbReference type="EMBL" id="SUA31533.1"/>
    </source>
</evidence>
<evidence type="ECO:0000313" key="3">
    <source>
        <dbReference type="Proteomes" id="UP000255389"/>
    </source>
</evidence>
<reference evidence="2 3" key="1">
    <citation type="submission" date="2018-06" db="EMBL/GenBank/DDBJ databases">
        <authorList>
            <consortium name="Pathogen Informatics"/>
            <person name="Doyle S."/>
        </authorList>
    </citation>
    <scope>NUCLEOTIDE SEQUENCE [LARGE SCALE GENOMIC DNA]</scope>
    <source>
        <strain evidence="2 3">NCTC1542</strain>
    </source>
</reference>
<organism evidence="2 3">
    <name type="scientific">Mycolicibacterium fortuitum</name>
    <name type="common">Mycobacterium fortuitum</name>
    <dbReference type="NCBI Taxonomy" id="1766"/>
    <lineage>
        <taxon>Bacteria</taxon>
        <taxon>Bacillati</taxon>
        <taxon>Actinomycetota</taxon>
        <taxon>Actinomycetes</taxon>
        <taxon>Mycobacteriales</taxon>
        <taxon>Mycobacteriaceae</taxon>
        <taxon>Mycolicibacterium</taxon>
    </lineage>
</organism>
<name>A0A378WF85_MYCFO</name>
<gene>
    <name evidence="2" type="ORF">NCTC1542_06888</name>
</gene>
<accession>A0A378WF85</accession>
<dbReference type="Proteomes" id="UP000255389">
    <property type="component" value="Unassembled WGS sequence"/>
</dbReference>
<feature type="compositionally biased region" description="Pro residues" evidence="1">
    <location>
        <begin position="41"/>
        <end position="57"/>
    </location>
</feature>
<feature type="compositionally biased region" description="Basic and acidic residues" evidence="1">
    <location>
        <begin position="71"/>
        <end position="97"/>
    </location>
</feature>